<dbReference type="UniPathway" id="UPA00241">
    <property type="reaction ID" value="UER00356"/>
</dbReference>
<evidence type="ECO:0000313" key="8">
    <source>
        <dbReference type="Proteomes" id="UP000241507"/>
    </source>
</evidence>
<comment type="catalytic activity">
    <reaction evidence="5">
        <text>3'-dephospho-CoA + ATP = ADP + CoA + H(+)</text>
        <dbReference type="Rhea" id="RHEA:18245"/>
        <dbReference type="ChEBI" id="CHEBI:15378"/>
        <dbReference type="ChEBI" id="CHEBI:30616"/>
        <dbReference type="ChEBI" id="CHEBI:57287"/>
        <dbReference type="ChEBI" id="CHEBI:57328"/>
        <dbReference type="ChEBI" id="CHEBI:456216"/>
        <dbReference type="EC" id="2.7.1.24"/>
    </reaction>
</comment>
<evidence type="ECO:0000256" key="5">
    <source>
        <dbReference type="HAMAP-Rule" id="MF_00376"/>
    </source>
</evidence>
<keyword evidence="5" id="KW-0808">Transferase</keyword>
<keyword evidence="2 5" id="KW-0547">Nucleotide-binding</keyword>
<protein>
    <recommendedName>
        <fullName evidence="5 6">Dephospho-CoA kinase</fullName>
        <ecNumber evidence="5 6">2.7.1.24</ecNumber>
    </recommendedName>
    <alternativeName>
        <fullName evidence="5">Dephosphocoenzyme A kinase</fullName>
    </alternativeName>
</protein>
<evidence type="ECO:0000256" key="2">
    <source>
        <dbReference type="ARBA" id="ARBA00022741"/>
    </source>
</evidence>
<dbReference type="HAMAP" id="MF_00376">
    <property type="entry name" value="Dephospho_CoA_kinase"/>
    <property type="match status" value="1"/>
</dbReference>
<organism evidence="7 8">
    <name type="scientific">Christiangramia fulva</name>
    <dbReference type="NCBI Taxonomy" id="2126553"/>
    <lineage>
        <taxon>Bacteria</taxon>
        <taxon>Pseudomonadati</taxon>
        <taxon>Bacteroidota</taxon>
        <taxon>Flavobacteriia</taxon>
        <taxon>Flavobacteriales</taxon>
        <taxon>Flavobacteriaceae</taxon>
        <taxon>Christiangramia</taxon>
    </lineage>
</organism>
<dbReference type="GO" id="GO:0004140">
    <property type="term" value="F:dephospho-CoA kinase activity"/>
    <property type="evidence" value="ECO:0007669"/>
    <property type="project" value="UniProtKB-UniRule"/>
</dbReference>
<keyword evidence="3 5" id="KW-0067">ATP-binding</keyword>
<keyword evidence="4 5" id="KW-0173">Coenzyme A biosynthesis</keyword>
<dbReference type="GO" id="GO:0005737">
    <property type="term" value="C:cytoplasm"/>
    <property type="evidence" value="ECO:0007669"/>
    <property type="project" value="UniProtKB-SubCell"/>
</dbReference>
<keyword evidence="5" id="KW-0963">Cytoplasm</keyword>
<proteinExistence type="inferred from homology"/>
<dbReference type="GO" id="GO:0015937">
    <property type="term" value="P:coenzyme A biosynthetic process"/>
    <property type="evidence" value="ECO:0007669"/>
    <property type="project" value="UniProtKB-UniRule"/>
</dbReference>
<dbReference type="AlphaFoldDB" id="A0A2R3Z0W0"/>
<dbReference type="Pfam" id="PF01121">
    <property type="entry name" value="CoaE"/>
    <property type="match status" value="1"/>
</dbReference>
<dbReference type="Proteomes" id="UP000241507">
    <property type="component" value="Chromosome"/>
</dbReference>
<dbReference type="EMBL" id="CP028136">
    <property type="protein sequence ID" value="AVR43868.1"/>
    <property type="molecule type" value="Genomic_DNA"/>
</dbReference>
<dbReference type="Gene3D" id="3.40.50.300">
    <property type="entry name" value="P-loop containing nucleotide triphosphate hydrolases"/>
    <property type="match status" value="1"/>
</dbReference>
<keyword evidence="8" id="KW-1185">Reference proteome</keyword>
<dbReference type="KEGG" id="grs:C7S20_00475"/>
<dbReference type="PANTHER" id="PTHR10695">
    <property type="entry name" value="DEPHOSPHO-COA KINASE-RELATED"/>
    <property type="match status" value="1"/>
</dbReference>
<dbReference type="EC" id="2.7.1.24" evidence="5 6"/>
<dbReference type="NCBIfam" id="TIGR00152">
    <property type="entry name" value="dephospho-CoA kinase"/>
    <property type="match status" value="1"/>
</dbReference>
<evidence type="ECO:0000313" key="7">
    <source>
        <dbReference type="EMBL" id="AVR43868.1"/>
    </source>
</evidence>
<evidence type="ECO:0000256" key="4">
    <source>
        <dbReference type="ARBA" id="ARBA00022993"/>
    </source>
</evidence>
<evidence type="ECO:0000256" key="1">
    <source>
        <dbReference type="ARBA" id="ARBA00009018"/>
    </source>
</evidence>
<dbReference type="InterPro" id="IPR001977">
    <property type="entry name" value="Depp_CoAkinase"/>
</dbReference>
<dbReference type="PROSITE" id="PS51219">
    <property type="entry name" value="DPCK"/>
    <property type="match status" value="1"/>
</dbReference>
<accession>A0A2R3Z0W0</accession>
<dbReference type="CDD" id="cd02022">
    <property type="entry name" value="DPCK"/>
    <property type="match status" value="1"/>
</dbReference>
<dbReference type="OrthoDB" id="9812943at2"/>
<feature type="binding site" evidence="5">
    <location>
        <begin position="11"/>
        <end position="16"/>
    </location>
    <ligand>
        <name>ATP</name>
        <dbReference type="ChEBI" id="CHEBI:30616"/>
    </ligand>
</feature>
<sequence length="201" mass="22880">MITVGLTGGIGSGKTTIAGFFRELEVPVYIADEAGKRLMETSEEIRNKIIEIFGKEAYKNGLPDRKLIASRVFKDKALLEKLNNIIHPAVADDFNEWKARQKAAYVLYEAAILFETGAYKKVDFSILVTAPKETRIKRLQKRDNSSPEEIADRMNNQWDDERKSKLADFVIENTDLGHSREQVKDIHFEILKAGQNSQKFC</sequence>
<evidence type="ECO:0000256" key="3">
    <source>
        <dbReference type="ARBA" id="ARBA00022840"/>
    </source>
</evidence>
<keyword evidence="5 7" id="KW-0418">Kinase</keyword>
<dbReference type="RefSeq" id="WP_107010654.1">
    <property type="nucleotide sequence ID" value="NZ_CP028136.1"/>
</dbReference>
<gene>
    <name evidence="5" type="primary">coaE</name>
    <name evidence="7" type="ORF">C7S20_00475</name>
</gene>
<comment type="pathway">
    <text evidence="5">Cofactor biosynthesis; coenzyme A biosynthesis; CoA from (R)-pantothenate: step 5/5.</text>
</comment>
<dbReference type="InterPro" id="IPR027417">
    <property type="entry name" value="P-loop_NTPase"/>
</dbReference>
<reference evidence="8" key="1">
    <citation type="submission" date="2018-03" db="EMBL/GenBank/DDBJ databases">
        <title>Gramella fulva sp. nov., isolated from a dry surface of tidal flat.</title>
        <authorList>
            <person name="Hwang S.H."/>
            <person name="Hwang W.M."/>
            <person name="Kang K."/>
            <person name="Ahn T.-Y."/>
        </authorList>
    </citation>
    <scope>NUCLEOTIDE SEQUENCE [LARGE SCALE GENOMIC DNA]</scope>
    <source>
        <strain evidence="8">SH35</strain>
    </source>
</reference>
<comment type="similarity">
    <text evidence="1 5">Belongs to the CoaE family.</text>
</comment>
<dbReference type="PANTHER" id="PTHR10695:SF46">
    <property type="entry name" value="BIFUNCTIONAL COENZYME A SYNTHASE-RELATED"/>
    <property type="match status" value="1"/>
</dbReference>
<comment type="function">
    <text evidence="5">Catalyzes the phosphorylation of the 3'-hydroxyl group of dephosphocoenzyme A to form coenzyme A.</text>
</comment>
<evidence type="ECO:0000256" key="6">
    <source>
        <dbReference type="NCBIfam" id="TIGR00152"/>
    </source>
</evidence>
<dbReference type="SUPFAM" id="SSF52540">
    <property type="entry name" value="P-loop containing nucleoside triphosphate hydrolases"/>
    <property type="match status" value="1"/>
</dbReference>
<comment type="subcellular location">
    <subcellularLocation>
        <location evidence="5">Cytoplasm</location>
    </subcellularLocation>
</comment>
<dbReference type="GO" id="GO:0005524">
    <property type="term" value="F:ATP binding"/>
    <property type="evidence" value="ECO:0007669"/>
    <property type="project" value="UniProtKB-UniRule"/>
</dbReference>
<name>A0A2R3Z0W0_9FLAO</name>